<dbReference type="SUPFAM" id="SSF46785">
    <property type="entry name" value="Winged helix' DNA-binding domain"/>
    <property type="match status" value="1"/>
</dbReference>
<dbReference type="Proteomes" id="UP000070433">
    <property type="component" value="Chromosome"/>
</dbReference>
<dbReference type="AlphaFoldDB" id="A0A127JZ71"/>
<evidence type="ECO:0000313" key="8">
    <source>
        <dbReference type="EMBL" id="AMO25229.1"/>
    </source>
</evidence>
<dbReference type="GO" id="GO:0030151">
    <property type="term" value="F:molybdenum ion binding"/>
    <property type="evidence" value="ECO:0007669"/>
    <property type="project" value="UniProtKB-UniRule"/>
</dbReference>
<gene>
    <name evidence="8" type="ORF">UC35_03215</name>
</gene>
<sequence>MPNQPPRSGGVLSAELRLAGRMDARFFALLAAVEATGSIHRAASTAGLSYKGARLMLETASNQAHAPLLESAAGGAGGGGTRLTAGARELLAAWRSLQSDLDGFLQAQEARLATQPALAGLLRRMSMKTSARNQYAGTIANVEAGPVSTQVTVALKSGHEVVSTMTTVAAKRLKLKKGMEALALVKASDVLLVSDFAGWKLSARNQLEGTVSRIEKGAVSSLVVLTLPGGATVTSSVTNEGAEALGLKVGAPATAVFKAYSVLVAVQGQDPP</sequence>
<comment type="similarity">
    <text evidence="1 5">Belongs to the ModE family.</text>
</comment>
<dbReference type="Pfam" id="PF03459">
    <property type="entry name" value="TOBE"/>
    <property type="match status" value="2"/>
</dbReference>
<feature type="domain" description="Mop" evidence="7">
    <location>
        <begin position="128"/>
        <end position="194"/>
    </location>
</feature>
<dbReference type="Gene3D" id="1.10.10.10">
    <property type="entry name" value="Winged helix-like DNA-binding domain superfamily/Winged helix DNA-binding domain"/>
    <property type="match status" value="1"/>
</dbReference>
<dbReference type="InterPro" id="IPR036388">
    <property type="entry name" value="WH-like_DNA-bd_sf"/>
</dbReference>
<keyword evidence="9" id="KW-1185">Reference proteome</keyword>
<dbReference type="GO" id="GO:0015689">
    <property type="term" value="P:molybdate ion transport"/>
    <property type="evidence" value="ECO:0007669"/>
    <property type="project" value="UniProtKB-UniRule"/>
</dbReference>
<dbReference type="PROSITE" id="PS51866">
    <property type="entry name" value="MOP"/>
    <property type="match status" value="2"/>
</dbReference>
<keyword evidence="4" id="KW-0677">Repeat</keyword>
<dbReference type="InterPro" id="IPR005116">
    <property type="entry name" value="Transp-assoc_OB_typ1"/>
</dbReference>
<dbReference type="PATRIC" id="fig|94132.3.peg.647"/>
<dbReference type="InterPro" id="IPR016462">
    <property type="entry name" value="ModE"/>
</dbReference>
<evidence type="ECO:0000256" key="4">
    <source>
        <dbReference type="ARBA" id="ARBA00022737"/>
    </source>
</evidence>
<dbReference type="Gene3D" id="2.40.50.100">
    <property type="match status" value="2"/>
</dbReference>
<dbReference type="InterPro" id="IPR004606">
    <property type="entry name" value="Mop_domain"/>
</dbReference>
<feature type="domain" description="Mop" evidence="7">
    <location>
        <begin position="200"/>
        <end position="266"/>
    </location>
</feature>
<reference evidence="8 9" key="1">
    <citation type="journal article" date="2014" name="Int. J. Syst. Evol. Microbiol.">
        <title>Ramlibacter solisilvae sp. nov., isolated from forest soil, and emended description of the genus Ramlibacter.</title>
        <authorList>
            <person name="Lee H.J."/>
            <person name="Lee S.H."/>
            <person name="Lee S.S."/>
            <person name="Lee J.S."/>
            <person name="Kim Y."/>
            <person name="Kim S.C."/>
            <person name="Jeon C.O."/>
        </authorList>
    </citation>
    <scope>NUCLEOTIDE SEQUENCE [LARGE SCALE GENOMIC DNA]</scope>
    <source>
        <strain evidence="8 9">5-10</strain>
    </source>
</reference>
<dbReference type="PANTHER" id="PTHR30432">
    <property type="entry name" value="TRANSCRIPTIONAL REGULATOR MODE"/>
    <property type="match status" value="1"/>
</dbReference>
<evidence type="ECO:0000256" key="5">
    <source>
        <dbReference type="PIRNR" id="PIRNR005763"/>
    </source>
</evidence>
<dbReference type="SUPFAM" id="SSF50331">
    <property type="entry name" value="MOP-like"/>
    <property type="match status" value="2"/>
</dbReference>
<dbReference type="InterPro" id="IPR051815">
    <property type="entry name" value="Molybdate_resp_trans_reg"/>
</dbReference>
<dbReference type="GO" id="GO:0006355">
    <property type="term" value="P:regulation of DNA-templated transcription"/>
    <property type="evidence" value="ECO:0007669"/>
    <property type="project" value="InterPro"/>
</dbReference>
<dbReference type="InterPro" id="IPR008995">
    <property type="entry name" value="Mo/tungstate-bd_C_term_dom"/>
</dbReference>
<evidence type="ECO:0000256" key="2">
    <source>
        <dbReference type="ARBA" id="ARBA00022448"/>
    </source>
</evidence>
<evidence type="ECO:0000259" key="7">
    <source>
        <dbReference type="PROSITE" id="PS51866"/>
    </source>
</evidence>
<evidence type="ECO:0000313" key="9">
    <source>
        <dbReference type="Proteomes" id="UP000070433"/>
    </source>
</evidence>
<keyword evidence="2 5" id="KW-0813">Transport</keyword>
<accession>A0A127JZ71</accession>
<dbReference type="InterPro" id="IPR036390">
    <property type="entry name" value="WH_DNA-bd_sf"/>
</dbReference>
<organism evidence="8 9">
    <name type="scientific">Ramlibacter tataouinensis</name>
    <dbReference type="NCBI Taxonomy" id="94132"/>
    <lineage>
        <taxon>Bacteria</taxon>
        <taxon>Pseudomonadati</taxon>
        <taxon>Pseudomonadota</taxon>
        <taxon>Betaproteobacteria</taxon>
        <taxon>Burkholderiales</taxon>
        <taxon>Comamonadaceae</taxon>
        <taxon>Ramlibacter</taxon>
    </lineage>
</organism>
<evidence type="ECO:0000256" key="6">
    <source>
        <dbReference type="PIRSR" id="PIRSR005763-1"/>
    </source>
</evidence>
<evidence type="ECO:0000256" key="3">
    <source>
        <dbReference type="ARBA" id="ARBA00022505"/>
    </source>
</evidence>
<feature type="region of interest" description="Required for dimer formation and molybdate binding" evidence="6">
    <location>
        <begin position="129"/>
        <end position="137"/>
    </location>
</feature>
<name>A0A127JZ71_9BURK</name>
<dbReference type="EMBL" id="CP010951">
    <property type="protein sequence ID" value="AMO25229.1"/>
    <property type="molecule type" value="Genomic_DNA"/>
</dbReference>
<dbReference type="NCBIfam" id="TIGR00638">
    <property type="entry name" value="Mop"/>
    <property type="match status" value="2"/>
</dbReference>
<dbReference type="PANTHER" id="PTHR30432:SF1">
    <property type="entry name" value="DNA-BINDING TRANSCRIPTIONAL DUAL REGULATOR MODE"/>
    <property type="match status" value="1"/>
</dbReference>
<keyword evidence="3 5" id="KW-0500">Molybdenum</keyword>
<protein>
    <submittedName>
        <fullName evidence="8">Molybdenum transport protein ModE</fullName>
    </submittedName>
</protein>
<evidence type="ECO:0000256" key="1">
    <source>
        <dbReference type="ARBA" id="ARBA00008110"/>
    </source>
</evidence>
<proteinExistence type="inferred from homology"/>
<dbReference type="PIRSF" id="PIRSF005763">
    <property type="entry name" value="Txn_reg_ModE"/>
    <property type="match status" value="1"/>
</dbReference>